<sequence length="341" mass="35947">MTAVSVLDAAPDPMFAPAIRWGILGPGSIARSFAEAVRTSTRGRVTAVGSRDVGRAQDLAERHTDDARAHGSYEDLVGDPDVDVVYVATPHSHHREHALLAIAAGKHVLVEKAFTRNAAEARDVLDAARAAGVFVMEALKTRHLPHVAAIRTMIARGEIGDVVSVTGSYEAAFPHDPSSRIFDPALAGGALLDIGVYPIGFAMDLLGVPDDVRATGFLTATGVDAQANVALRYGTRAVASLTTSVLARTPVSLTIGGTGGFVHLPSHFSAPAGFVVEWADGARKEFDGFVPDGKQYEAAEVARCVAEGRTESDRMTWQDTLDLMAVLDAARAQLGVVYPGE</sequence>
<dbReference type="Gene3D" id="3.30.360.10">
    <property type="entry name" value="Dihydrodipicolinate Reductase, domain 2"/>
    <property type="match status" value="1"/>
</dbReference>
<organism evidence="6 7">
    <name type="scientific">Sediminihabitans luteus</name>
    <dbReference type="NCBI Taxonomy" id="1138585"/>
    <lineage>
        <taxon>Bacteria</taxon>
        <taxon>Bacillati</taxon>
        <taxon>Actinomycetota</taxon>
        <taxon>Actinomycetes</taxon>
        <taxon>Micrococcales</taxon>
        <taxon>Cellulomonadaceae</taxon>
        <taxon>Sediminihabitans</taxon>
    </lineage>
</organism>
<dbReference type="Pfam" id="PF01408">
    <property type="entry name" value="GFO_IDH_MocA"/>
    <property type="match status" value="1"/>
</dbReference>
<comment type="caution">
    <text evidence="6">The sequence shown here is derived from an EMBL/GenBank/DDBJ whole genome shotgun (WGS) entry which is preliminary data.</text>
</comment>
<dbReference type="SUPFAM" id="SSF51735">
    <property type="entry name" value="NAD(P)-binding Rossmann-fold domains"/>
    <property type="match status" value="1"/>
</dbReference>
<dbReference type="GO" id="GO:0016491">
    <property type="term" value="F:oxidoreductase activity"/>
    <property type="evidence" value="ECO:0007669"/>
    <property type="project" value="UniProtKB-KW"/>
</dbReference>
<dbReference type="EMBL" id="PGFE01000001">
    <property type="protein sequence ID" value="PJJ77517.1"/>
    <property type="molecule type" value="Genomic_DNA"/>
</dbReference>
<evidence type="ECO:0000313" key="6">
    <source>
        <dbReference type="EMBL" id="PJJ77517.1"/>
    </source>
</evidence>
<proteinExistence type="inferred from homology"/>
<feature type="domain" description="Gfo/Idh/MocA-like oxidoreductase N-terminal" evidence="4">
    <location>
        <begin position="19"/>
        <end position="137"/>
    </location>
</feature>
<dbReference type="Pfam" id="PF22725">
    <property type="entry name" value="GFO_IDH_MocA_C3"/>
    <property type="match status" value="1"/>
</dbReference>
<name>A0A2M9D052_9CELL</name>
<keyword evidence="2" id="KW-0560">Oxidoreductase</keyword>
<reference evidence="6 7" key="1">
    <citation type="submission" date="2017-11" db="EMBL/GenBank/DDBJ databases">
        <title>Genomic Encyclopedia of Archaeal and Bacterial Type Strains, Phase II (KMG-II): From Individual Species to Whole Genera.</title>
        <authorList>
            <person name="Goeker M."/>
        </authorList>
    </citation>
    <scope>NUCLEOTIDE SEQUENCE [LARGE SCALE GENOMIC DNA]</scope>
    <source>
        <strain evidence="6 7">DSM 25478</strain>
    </source>
</reference>
<evidence type="ECO:0000256" key="3">
    <source>
        <dbReference type="ARBA" id="ARBA00023027"/>
    </source>
</evidence>
<dbReference type="Proteomes" id="UP000231693">
    <property type="component" value="Unassembled WGS sequence"/>
</dbReference>
<feature type="domain" description="GFO/IDH/MocA-like oxidoreductase" evidence="5">
    <location>
        <begin position="148"/>
        <end position="261"/>
    </location>
</feature>
<dbReference type="AlphaFoldDB" id="A0A2M9D052"/>
<comment type="similarity">
    <text evidence="1">Belongs to the Gfo/Idh/MocA family.</text>
</comment>
<dbReference type="PANTHER" id="PTHR22604">
    <property type="entry name" value="OXIDOREDUCTASES"/>
    <property type="match status" value="1"/>
</dbReference>
<dbReference type="OrthoDB" id="9815825at2"/>
<gene>
    <name evidence="6" type="ORF">CLV28_0738</name>
</gene>
<keyword evidence="7" id="KW-1185">Reference proteome</keyword>
<dbReference type="InterPro" id="IPR050984">
    <property type="entry name" value="Gfo/Idh/MocA_domain"/>
</dbReference>
<dbReference type="Gene3D" id="3.40.50.720">
    <property type="entry name" value="NAD(P)-binding Rossmann-like Domain"/>
    <property type="match status" value="1"/>
</dbReference>
<evidence type="ECO:0000256" key="2">
    <source>
        <dbReference type="ARBA" id="ARBA00023002"/>
    </source>
</evidence>
<dbReference type="GO" id="GO:0000166">
    <property type="term" value="F:nucleotide binding"/>
    <property type="evidence" value="ECO:0007669"/>
    <property type="project" value="InterPro"/>
</dbReference>
<dbReference type="InterPro" id="IPR036291">
    <property type="entry name" value="NAD(P)-bd_dom_sf"/>
</dbReference>
<dbReference type="PANTHER" id="PTHR22604:SF105">
    <property type="entry name" value="TRANS-1,2-DIHYDROBENZENE-1,2-DIOL DEHYDROGENASE"/>
    <property type="match status" value="1"/>
</dbReference>
<evidence type="ECO:0000313" key="7">
    <source>
        <dbReference type="Proteomes" id="UP000231693"/>
    </source>
</evidence>
<evidence type="ECO:0000259" key="4">
    <source>
        <dbReference type="Pfam" id="PF01408"/>
    </source>
</evidence>
<accession>A0A2M9D052</accession>
<dbReference type="RefSeq" id="WP_100421888.1">
    <property type="nucleotide sequence ID" value="NZ_BOOX01000003.1"/>
</dbReference>
<evidence type="ECO:0000256" key="1">
    <source>
        <dbReference type="ARBA" id="ARBA00010928"/>
    </source>
</evidence>
<dbReference type="SUPFAM" id="SSF55347">
    <property type="entry name" value="Glyceraldehyde-3-phosphate dehydrogenase-like, C-terminal domain"/>
    <property type="match status" value="1"/>
</dbReference>
<dbReference type="InterPro" id="IPR055170">
    <property type="entry name" value="GFO_IDH_MocA-like_dom"/>
</dbReference>
<dbReference type="InterPro" id="IPR000683">
    <property type="entry name" value="Gfo/Idh/MocA-like_OxRdtase_N"/>
</dbReference>
<keyword evidence="3" id="KW-0520">NAD</keyword>
<evidence type="ECO:0000259" key="5">
    <source>
        <dbReference type="Pfam" id="PF22725"/>
    </source>
</evidence>
<protein>
    <submittedName>
        <fullName evidence="6">Putative dehydrogenase</fullName>
    </submittedName>
</protein>